<keyword evidence="2" id="KW-1185">Reference proteome</keyword>
<dbReference type="OrthoDB" id="2463732at2"/>
<dbReference type="RefSeq" id="WP_106841016.1">
    <property type="nucleotide sequence ID" value="NZ_JBCNIW010000014.1"/>
</dbReference>
<evidence type="ECO:0000313" key="2">
    <source>
        <dbReference type="Proteomes" id="UP000240419"/>
    </source>
</evidence>
<name>A0A2P7UQV0_9BACL</name>
<dbReference type="EMBL" id="PXZM01000039">
    <property type="protein sequence ID" value="PSJ89380.1"/>
    <property type="molecule type" value="Genomic_DNA"/>
</dbReference>
<comment type="caution">
    <text evidence="1">The sequence shown here is derived from an EMBL/GenBank/DDBJ whole genome shotgun (WGS) entry which is preliminary data.</text>
</comment>
<proteinExistence type="predicted"/>
<organism evidence="1 2">
    <name type="scientific">Brevibacillus fortis</name>
    <dbReference type="NCBI Taxonomy" id="2126352"/>
    <lineage>
        <taxon>Bacteria</taxon>
        <taxon>Bacillati</taxon>
        <taxon>Bacillota</taxon>
        <taxon>Bacilli</taxon>
        <taxon>Bacillales</taxon>
        <taxon>Paenibacillaceae</taxon>
        <taxon>Brevibacillus</taxon>
    </lineage>
</organism>
<evidence type="ECO:0000313" key="1">
    <source>
        <dbReference type="EMBL" id="PSJ89380.1"/>
    </source>
</evidence>
<dbReference type="AlphaFoldDB" id="A0A2P7UQV0"/>
<protein>
    <submittedName>
        <fullName evidence="1">Uncharacterized protein</fullName>
    </submittedName>
</protein>
<sequence length="284" mass="33854">MKVVNTPQVQAQIERNKRFLERTELYNYPAYVDGEYYYHVAYWRWGKKDAVGYLVLRPNGDVVRRKEADPVVKLFLVHAHAGRKIKNNLAIDKEKPIEMYEQKYEFLNALLPSYQDKMDTVIRQDAEKLIDVCKTMMESREQLRAIYDRGMDLLNQFFARNYVIAGEETALRDVLFESDYILYDRIRKQVLIKDSVDRLYQFFQSNRVELDRVQEQKRKKLHDLLSVYKDKTLRNIADESVKSFETHTTGKHESFRSVEQLREAHEKLNMTILENGLMDKLRNP</sequence>
<accession>A0A2P7UQV0</accession>
<gene>
    <name evidence="1" type="ORF">C7R93_23075</name>
</gene>
<reference evidence="1 2" key="1">
    <citation type="submission" date="2018-03" db="EMBL/GenBank/DDBJ databases">
        <title>Brevisbacillus phylogenomics.</title>
        <authorList>
            <person name="Dunlap C."/>
        </authorList>
    </citation>
    <scope>NUCLEOTIDE SEQUENCE [LARGE SCALE GENOMIC DNA]</scope>
    <source>
        <strain evidence="1 2">NRRL NRS-1210</strain>
    </source>
</reference>
<dbReference type="Proteomes" id="UP000240419">
    <property type="component" value="Unassembled WGS sequence"/>
</dbReference>